<dbReference type="PANTHER" id="PTHR48111">
    <property type="entry name" value="REGULATOR OF RPOS"/>
    <property type="match status" value="1"/>
</dbReference>
<name>A0A7W4PJR7_9PROT</name>
<keyword evidence="3" id="KW-0805">Transcription regulation</keyword>
<keyword evidence="1 6" id="KW-0597">Phosphoprotein</keyword>
<keyword evidence="5" id="KW-0804">Transcription</keyword>
<feature type="compositionally biased region" description="Basic and acidic residues" evidence="8">
    <location>
        <begin position="18"/>
        <end position="38"/>
    </location>
</feature>
<dbReference type="InterPro" id="IPR001789">
    <property type="entry name" value="Sig_transdc_resp-reg_receiver"/>
</dbReference>
<dbReference type="GO" id="GO:0032993">
    <property type="term" value="C:protein-DNA complex"/>
    <property type="evidence" value="ECO:0007669"/>
    <property type="project" value="TreeGrafter"/>
</dbReference>
<evidence type="ECO:0000313" key="12">
    <source>
        <dbReference type="Proteomes" id="UP000578030"/>
    </source>
</evidence>
<feature type="DNA-binding region" description="OmpR/PhoB-type" evidence="7">
    <location>
        <begin position="167"/>
        <end position="265"/>
    </location>
</feature>
<dbReference type="PANTHER" id="PTHR48111:SF76">
    <property type="entry name" value="TWO-COMPONENT RESPONSE REGULATOR"/>
    <property type="match status" value="1"/>
</dbReference>
<evidence type="ECO:0000256" key="5">
    <source>
        <dbReference type="ARBA" id="ARBA00023163"/>
    </source>
</evidence>
<dbReference type="SMART" id="SM00448">
    <property type="entry name" value="REC"/>
    <property type="match status" value="1"/>
</dbReference>
<dbReference type="GO" id="GO:0005829">
    <property type="term" value="C:cytosol"/>
    <property type="evidence" value="ECO:0007669"/>
    <property type="project" value="TreeGrafter"/>
</dbReference>
<dbReference type="CDD" id="cd00383">
    <property type="entry name" value="trans_reg_C"/>
    <property type="match status" value="1"/>
</dbReference>
<dbReference type="Gene3D" id="1.10.10.10">
    <property type="entry name" value="Winged helix-like DNA-binding domain superfamily/Winged helix DNA-binding domain"/>
    <property type="match status" value="1"/>
</dbReference>
<dbReference type="FunFam" id="1.10.10.10:FF:000005">
    <property type="entry name" value="Two-component system response regulator"/>
    <property type="match status" value="1"/>
</dbReference>
<evidence type="ECO:0000259" key="10">
    <source>
        <dbReference type="PROSITE" id="PS51755"/>
    </source>
</evidence>
<keyword evidence="12" id="KW-1185">Reference proteome</keyword>
<dbReference type="Proteomes" id="UP000578030">
    <property type="component" value="Unassembled WGS sequence"/>
</dbReference>
<evidence type="ECO:0000256" key="6">
    <source>
        <dbReference type="PROSITE-ProRule" id="PRU00169"/>
    </source>
</evidence>
<dbReference type="Pfam" id="PF00486">
    <property type="entry name" value="Trans_reg_C"/>
    <property type="match status" value="1"/>
</dbReference>
<dbReference type="Pfam" id="PF00072">
    <property type="entry name" value="Response_reg"/>
    <property type="match status" value="1"/>
</dbReference>
<evidence type="ECO:0000256" key="7">
    <source>
        <dbReference type="PROSITE-ProRule" id="PRU01091"/>
    </source>
</evidence>
<comment type="caution">
    <text evidence="11">The sequence shown here is derived from an EMBL/GenBank/DDBJ whole genome shotgun (WGS) entry which is preliminary data.</text>
</comment>
<feature type="domain" description="Response regulatory" evidence="9">
    <location>
        <begin position="45"/>
        <end position="159"/>
    </location>
</feature>
<dbReference type="AlphaFoldDB" id="A0A7W4PJR7"/>
<dbReference type="InterPro" id="IPR011006">
    <property type="entry name" value="CheY-like_superfamily"/>
</dbReference>
<dbReference type="GO" id="GO:0000976">
    <property type="term" value="F:transcription cis-regulatory region binding"/>
    <property type="evidence" value="ECO:0007669"/>
    <property type="project" value="TreeGrafter"/>
</dbReference>
<dbReference type="InterPro" id="IPR039420">
    <property type="entry name" value="WalR-like"/>
</dbReference>
<evidence type="ECO:0000259" key="9">
    <source>
        <dbReference type="PROSITE" id="PS50110"/>
    </source>
</evidence>
<dbReference type="GO" id="GO:0006355">
    <property type="term" value="P:regulation of DNA-templated transcription"/>
    <property type="evidence" value="ECO:0007669"/>
    <property type="project" value="InterPro"/>
</dbReference>
<evidence type="ECO:0000256" key="4">
    <source>
        <dbReference type="ARBA" id="ARBA00023125"/>
    </source>
</evidence>
<protein>
    <submittedName>
        <fullName evidence="11">Response regulator transcription factor</fullName>
    </submittedName>
</protein>
<feature type="domain" description="OmpR/PhoB-type" evidence="10">
    <location>
        <begin position="167"/>
        <end position="265"/>
    </location>
</feature>
<evidence type="ECO:0000256" key="2">
    <source>
        <dbReference type="ARBA" id="ARBA00023012"/>
    </source>
</evidence>
<reference evidence="11 12" key="1">
    <citation type="submission" date="2020-04" db="EMBL/GenBank/DDBJ databases">
        <title>Description of novel Gluconacetobacter.</title>
        <authorList>
            <person name="Sombolestani A."/>
        </authorList>
    </citation>
    <scope>NUCLEOTIDE SEQUENCE [LARGE SCALE GENOMIC DNA]</scope>
    <source>
        <strain evidence="11 12">LMG 27802</strain>
    </source>
</reference>
<evidence type="ECO:0000256" key="8">
    <source>
        <dbReference type="SAM" id="MobiDB-lite"/>
    </source>
</evidence>
<dbReference type="Gene3D" id="3.40.50.2300">
    <property type="match status" value="1"/>
</dbReference>
<keyword evidence="2" id="KW-0902">Two-component regulatory system</keyword>
<organism evidence="11 12">
    <name type="scientific">Gluconacetobacter tumulisoli</name>
    <dbReference type="NCBI Taxonomy" id="1286189"/>
    <lineage>
        <taxon>Bacteria</taxon>
        <taxon>Pseudomonadati</taxon>
        <taxon>Pseudomonadota</taxon>
        <taxon>Alphaproteobacteria</taxon>
        <taxon>Acetobacterales</taxon>
        <taxon>Acetobacteraceae</taxon>
        <taxon>Gluconacetobacter</taxon>
    </lineage>
</organism>
<sequence>MKGGGAMSVRTMNASSRSDQDIAGKEPGGREPSGRDTGGKASRPRVLLVEDDGKIAQEVAEELESRGFRVRHAATGPEGLSIGVTGGFDVMIVDRMLPELDGLTLIETLRGRQVATPVLVLSALSAVDDRVSGLKAGGDDYLTKPFAMEELAARLEALMRRPNNTRETMLRVGPLAMDLIERTVTRDGTEIDLLPREFRLLEYLMRRPNQVLTRNMLLEDVWNYRFIPQTNLVDVHIGKLRRKIDEAGGPPLIQSIRGTGFMLRAPE</sequence>
<dbReference type="PROSITE" id="PS51755">
    <property type="entry name" value="OMPR_PHOB"/>
    <property type="match status" value="1"/>
</dbReference>
<evidence type="ECO:0000313" key="11">
    <source>
        <dbReference type="EMBL" id="MBB2200185.1"/>
    </source>
</evidence>
<gene>
    <name evidence="11" type="ORF">HLH28_01090</name>
</gene>
<accession>A0A7W4PJR7</accession>
<dbReference type="InterPro" id="IPR001867">
    <property type="entry name" value="OmpR/PhoB-type_DNA-bd"/>
</dbReference>
<feature type="region of interest" description="Disordered" evidence="8">
    <location>
        <begin position="1"/>
        <end position="46"/>
    </location>
</feature>
<evidence type="ECO:0000256" key="1">
    <source>
        <dbReference type="ARBA" id="ARBA00022553"/>
    </source>
</evidence>
<feature type="modified residue" description="4-aspartylphosphate" evidence="6">
    <location>
        <position position="94"/>
    </location>
</feature>
<dbReference type="Gene3D" id="6.10.250.690">
    <property type="match status" value="1"/>
</dbReference>
<dbReference type="SUPFAM" id="SSF52172">
    <property type="entry name" value="CheY-like"/>
    <property type="match status" value="1"/>
</dbReference>
<dbReference type="EMBL" id="JABEQM010000001">
    <property type="protein sequence ID" value="MBB2200185.1"/>
    <property type="molecule type" value="Genomic_DNA"/>
</dbReference>
<dbReference type="SMART" id="SM00862">
    <property type="entry name" value="Trans_reg_C"/>
    <property type="match status" value="1"/>
</dbReference>
<keyword evidence="4 7" id="KW-0238">DNA-binding</keyword>
<evidence type="ECO:0000256" key="3">
    <source>
        <dbReference type="ARBA" id="ARBA00023015"/>
    </source>
</evidence>
<dbReference type="GO" id="GO:0000156">
    <property type="term" value="F:phosphorelay response regulator activity"/>
    <property type="evidence" value="ECO:0007669"/>
    <property type="project" value="TreeGrafter"/>
</dbReference>
<dbReference type="InterPro" id="IPR036388">
    <property type="entry name" value="WH-like_DNA-bd_sf"/>
</dbReference>
<dbReference type="PROSITE" id="PS50110">
    <property type="entry name" value="RESPONSE_REGULATORY"/>
    <property type="match status" value="1"/>
</dbReference>
<proteinExistence type="predicted"/>